<dbReference type="Proteomes" id="UP000250235">
    <property type="component" value="Unassembled WGS sequence"/>
</dbReference>
<feature type="region of interest" description="Disordered" evidence="1">
    <location>
        <begin position="175"/>
        <end position="225"/>
    </location>
</feature>
<keyword evidence="3" id="KW-1185">Reference proteome</keyword>
<reference evidence="2 3" key="1">
    <citation type="journal article" date="2015" name="Proc. Natl. Acad. Sci. U.S.A.">
        <title>The resurrection genome of Boea hygrometrica: A blueprint for survival of dehydration.</title>
        <authorList>
            <person name="Xiao L."/>
            <person name="Yang G."/>
            <person name="Zhang L."/>
            <person name="Yang X."/>
            <person name="Zhao S."/>
            <person name="Ji Z."/>
            <person name="Zhou Q."/>
            <person name="Hu M."/>
            <person name="Wang Y."/>
            <person name="Chen M."/>
            <person name="Xu Y."/>
            <person name="Jin H."/>
            <person name="Xiao X."/>
            <person name="Hu G."/>
            <person name="Bao F."/>
            <person name="Hu Y."/>
            <person name="Wan P."/>
            <person name="Li L."/>
            <person name="Deng X."/>
            <person name="Kuang T."/>
            <person name="Xiang C."/>
            <person name="Zhu J.K."/>
            <person name="Oliver M.J."/>
            <person name="He Y."/>
        </authorList>
    </citation>
    <scope>NUCLEOTIDE SEQUENCE [LARGE SCALE GENOMIC DNA]</scope>
    <source>
        <strain evidence="3">cv. XS01</strain>
    </source>
</reference>
<accession>A0A2Z7ABA8</accession>
<gene>
    <name evidence="2" type="ORF">F511_28068</name>
</gene>
<dbReference type="EMBL" id="KV017171">
    <property type="protein sequence ID" value="KZV18962.1"/>
    <property type="molecule type" value="Genomic_DNA"/>
</dbReference>
<feature type="compositionally biased region" description="Polar residues" evidence="1">
    <location>
        <begin position="199"/>
        <end position="209"/>
    </location>
</feature>
<dbReference type="AlphaFoldDB" id="A0A2Z7ABA8"/>
<evidence type="ECO:0000313" key="2">
    <source>
        <dbReference type="EMBL" id="KZV18962.1"/>
    </source>
</evidence>
<evidence type="ECO:0000256" key="1">
    <source>
        <dbReference type="SAM" id="MobiDB-lite"/>
    </source>
</evidence>
<organism evidence="2 3">
    <name type="scientific">Dorcoceras hygrometricum</name>
    <dbReference type="NCBI Taxonomy" id="472368"/>
    <lineage>
        <taxon>Eukaryota</taxon>
        <taxon>Viridiplantae</taxon>
        <taxon>Streptophyta</taxon>
        <taxon>Embryophyta</taxon>
        <taxon>Tracheophyta</taxon>
        <taxon>Spermatophyta</taxon>
        <taxon>Magnoliopsida</taxon>
        <taxon>eudicotyledons</taxon>
        <taxon>Gunneridae</taxon>
        <taxon>Pentapetalae</taxon>
        <taxon>asterids</taxon>
        <taxon>lamiids</taxon>
        <taxon>Lamiales</taxon>
        <taxon>Gesneriaceae</taxon>
        <taxon>Didymocarpoideae</taxon>
        <taxon>Trichosporeae</taxon>
        <taxon>Loxocarpinae</taxon>
        <taxon>Dorcoceras</taxon>
    </lineage>
</organism>
<name>A0A2Z7ABA8_9LAMI</name>
<proteinExistence type="predicted"/>
<feature type="compositionally biased region" description="Basic residues" evidence="1">
    <location>
        <begin position="187"/>
        <end position="197"/>
    </location>
</feature>
<evidence type="ECO:0000313" key="3">
    <source>
        <dbReference type="Proteomes" id="UP000250235"/>
    </source>
</evidence>
<protein>
    <submittedName>
        <fullName evidence="2">Uncharacterized protein</fullName>
    </submittedName>
</protein>
<sequence>MGLKRTGIDQLYHYSVQPGYLKILQMGNTDPRHKSRKTNTRIIGQLCQCINRQVISSRLYTTAYQPGNHRSVIIGPVSPSQLGGRHSYPVVTAPMIALDFSARLISRPVTTWHTIGSSNQIYQFRLKMHGRTHGQQPAFTWFENHGSKLTGTEICARTKRKFYLATQALTTRTKLKTTKDAHPKIQASRRKTRHRFLPKTSNASNSTLLDSALISRSKMGSNRKG</sequence>